<name>A0AAU7MZW4_9FLAO</name>
<dbReference type="KEGG" id="fld:ABNE31_03105"/>
<accession>A0AAU7MZW4</accession>
<dbReference type="RefSeq" id="WP_349352339.1">
    <property type="nucleotide sequence ID" value="NZ_CP157804.1"/>
</dbReference>
<dbReference type="AlphaFoldDB" id="A0AAU7MZW4"/>
<proteinExistence type="predicted"/>
<protein>
    <recommendedName>
        <fullName evidence="2">DUF4249 family protein</fullName>
    </recommendedName>
</protein>
<evidence type="ECO:0000313" key="1">
    <source>
        <dbReference type="EMBL" id="XBQ23914.1"/>
    </source>
</evidence>
<sequence>MRRNLLVFIIGIIVCSCELTYEDNTRLLVDGQVISFESTVIPELPVDVYALGTFTSFPSRREQVALIGESKLRSDGQYQVITISPENSDFISVAINDIGKNGYNAFWPTVEINGLQPFSLENFKYKVPDIAIGPLEDTSLLINRVANMQDTLSYGISYNSTLKEVNLNFGEFEEEVFQRQLFGELYPSDMTREVPLRVIQGESIKISYSLINNGIVGRGEIKIQYNTDGYTFDF</sequence>
<gene>
    <name evidence="1" type="ORF">ABNE31_03105</name>
</gene>
<dbReference type="EMBL" id="CP157804">
    <property type="protein sequence ID" value="XBQ23914.1"/>
    <property type="molecule type" value="Genomic_DNA"/>
</dbReference>
<organism evidence="1">
    <name type="scientific">Flagellimonas sp. MMG031</name>
    <dbReference type="NCBI Taxonomy" id="3158549"/>
    <lineage>
        <taxon>Bacteria</taxon>
        <taxon>Pseudomonadati</taxon>
        <taxon>Bacteroidota</taxon>
        <taxon>Flavobacteriia</taxon>
        <taxon>Flavobacteriales</taxon>
        <taxon>Flavobacteriaceae</taxon>
        <taxon>Flagellimonas</taxon>
    </lineage>
</organism>
<evidence type="ECO:0008006" key="2">
    <source>
        <dbReference type="Google" id="ProtNLM"/>
    </source>
</evidence>
<dbReference type="PROSITE" id="PS51257">
    <property type="entry name" value="PROKAR_LIPOPROTEIN"/>
    <property type="match status" value="1"/>
</dbReference>
<reference evidence="1" key="1">
    <citation type="submission" date="2024-05" db="EMBL/GenBank/DDBJ databases">
        <title>Draft Genome Sequences of Flagellimonas sp. MMG031 and Marinobacter sp. MMG032 Isolated from the dinoflagellate Symbiodinium pilosum.</title>
        <authorList>
            <person name="Shikuma N.J."/>
            <person name="Farrell M.V."/>
        </authorList>
    </citation>
    <scope>NUCLEOTIDE SEQUENCE</scope>
    <source>
        <strain evidence="1">MMG031</strain>
    </source>
</reference>